<gene>
    <name evidence="1" type="ORF">NDI38_03450</name>
</gene>
<reference evidence="1 2" key="1">
    <citation type="submission" date="2022-04" db="EMBL/GenBank/DDBJ databases">
        <title>Positive selection, recombination, and allopatry shape intraspecific diversity of widespread and dominant cyanobacteria.</title>
        <authorList>
            <person name="Wei J."/>
            <person name="Shu W."/>
            <person name="Hu C."/>
        </authorList>
    </citation>
    <scope>NUCLEOTIDE SEQUENCE [LARGE SCALE GENOMIC DNA]</scope>
    <source>
        <strain evidence="1 2">AS-A4</strain>
    </source>
</reference>
<dbReference type="EMBL" id="JAMPLM010000002">
    <property type="protein sequence ID" value="MEP1057478.1"/>
    <property type="molecule type" value="Genomic_DNA"/>
</dbReference>
<dbReference type="RefSeq" id="WP_190450432.1">
    <property type="nucleotide sequence ID" value="NZ_JAMPLM010000002.1"/>
</dbReference>
<accession>A0ABV0KEM9</accession>
<sequence>MDSSLVIILIEYWGNADKLLLRKLRLPSQTSALCRSPDQCMLTSIALAVSAWVKQKAIALQ</sequence>
<comment type="caution">
    <text evidence="1">The sequence shown here is derived from an EMBL/GenBank/DDBJ whole genome shotgun (WGS) entry which is preliminary data.</text>
</comment>
<protein>
    <submittedName>
        <fullName evidence="1">Uncharacterized protein</fullName>
    </submittedName>
</protein>
<name>A0ABV0KEM9_9CYAN</name>
<organism evidence="1 2">
    <name type="scientific">Stenomitos frigidus AS-A4</name>
    <dbReference type="NCBI Taxonomy" id="2933935"/>
    <lineage>
        <taxon>Bacteria</taxon>
        <taxon>Bacillati</taxon>
        <taxon>Cyanobacteriota</taxon>
        <taxon>Cyanophyceae</taxon>
        <taxon>Leptolyngbyales</taxon>
        <taxon>Leptolyngbyaceae</taxon>
        <taxon>Stenomitos</taxon>
    </lineage>
</organism>
<evidence type="ECO:0000313" key="2">
    <source>
        <dbReference type="Proteomes" id="UP001476950"/>
    </source>
</evidence>
<dbReference type="Proteomes" id="UP001476950">
    <property type="component" value="Unassembled WGS sequence"/>
</dbReference>
<evidence type="ECO:0000313" key="1">
    <source>
        <dbReference type="EMBL" id="MEP1057478.1"/>
    </source>
</evidence>
<proteinExistence type="predicted"/>
<keyword evidence="2" id="KW-1185">Reference proteome</keyword>